<dbReference type="AlphaFoldDB" id="A0A316HYZ5"/>
<organism evidence="2 3">
    <name type="scientific">Lentzea atacamensis</name>
    <dbReference type="NCBI Taxonomy" id="531938"/>
    <lineage>
        <taxon>Bacteria</taxon>
        <taxon>Bacillati</taxon>
        <taxon>Actinomycetota</taxon>
        <taxon>Actinomycetes</taxon>
        <taxon>Pseudonocardiales</taxon>
        <taxon>Pseudonocardiaceae</taxon>
        <taxon>Lentzea</taxon>
    </lineage>
</organism>
<name>A0A316HYZ5_9PSEU</name>
<gene>
    <name evidence="2" type="ORF">C8D88_10538</name>
</gene>
<evidence type="ECO:0000256" key="1">
    <source>
        <dbReference type="SAM" id="MobiDB-lite"/>
    </source>
</evidence>
<dbReference type="InterPro" id="IPR049709">
    <property type="entry name" value="IniB-like_N"/>
</dbReference>
<evidence type="ECO:0000313" key="2">
    <source>
        <dbReference type="EMBL" id="PWK85998.1"/>
    </source>
</evidence>
<protein>
    <submittedName>
        <fullName evidence="2">Uncharacterized protein</fullName>
    </submittedName>
</protein>
<dbReference type="NCBIfam" id="NF038175">
    <property type="entry name" value="IniB_NTERM"/>
    <property type="match status" value="1"/>
</dbReference>
<sequence>MQQTETTPVQTAPTTVESTPTTVETGNTTVETGGATVETGGTTVQAEPTTLHDFTLGLLTDLDAREAFQQDPLGCLEAAGLSDITAGDVHDILPLVLDAASVPNVEGIDDILGGELPAVDSLLQIAGNVEGVTGVADVATPSAITALVSDVSGLGDFSGLGDVSGTLDSVVSTVPAVPAVPQATEVVSTVTDVASHVNVESVVGQAVEVAGANGVTDVLVKDLDADVLVKDVIDSDVLVKDVVDVKDVANVTDNVVQNVAQVGDVHHDLGQVIGDVKLGDLNLLDGGVGNHNDVDIHF</sequence>
<dbReference type="Proteomes" id="UP000246005">
    <property type="component" value="Unassembled WGS sequence"/>
</dbReference>
<accession>A0A316HYZ5</accession>
<reference evidence="2 3" key="1">
    <citation type="submission" date="2018-05" db="EMBL/GenBank/DDBJ databases">
        <title>Genomic Encyclopedia of Type Strains, Phase IV (KMG-IV): sequencing the most valuable type-strain genomes for metagenomic binning, comparative biology and taxonomic classification.</title>
        <authorList>
            <person name="Goeker M."/>
        </authorList>
    </citation>
    <scope>NUCLEOTIDE SEQUENCE [LARGE SCALE GENOMIC DNA]</scope>
    <source>
        <strain evidence="2 3">DSM 45480</strain>
    </source>
</reference>
<proteinExistence type="predicted"/>
<comment type="caution">
    <text evidence="2">The sequence shown here is derived from an EMBL/GenBank/DDBJ whole genome shotgun (WGS) entry which is preliminary data.</text>
</comment>
<feature type="region of interest" description="Disordered" evidence="1">
    <location>
        <begin position="1"/>
        <end position="27"/>
    </location>
</feature>
<evidence type="ECO:0000313" key="3">
    <source>
        <dbReference type="Proteomes" id="UP000246005"/>
    </source>
</evidence>
<dbReference type="EMBL" id="QGHB01000005">
    <property type="protein sequence ID" value="PWK85998.1"/>
    <property type="molecule type" value="Genomic_DNA"/>
</dbReference>
<dbReference type="RefSeq" id="WP_109637156.1">
    <property type="nucleotide sequence ID" value="NZ_QGHB01000005.1"/>
</dbReference>